<feature type="region of interest" description="Disordered" evidence="1">
    <location>
        <begin position="1"/>
        <end position="21"/>
    </location>
</feature>
<dbReference type="AlphaFoldDB" id="A0AAV5IYQ3"/>
<proteinExistence type="predicted"/>
<protein>
    <submittedName>
        <fullName evidence="2">Uncharacterized protein</fullName>
    </submittedName>
</protein>
<keyword evidence="3" id="KW-1185">Reference proteome</keyword>
<accession>A0AAV5IYQ3</accession>
<sequence>MLLEENTMLSKQSDGKRWQQPPIHCAQNGQCSEVVTDLFIGLPEHH</sequence>
<reference evidence="2 3" key="1">
    <citation type="journal article" date="2021" name="Commun. Biol.">
        <title>The genome of Shorea leprosula (Dipterocarpaceae) highlights the ecological relevance of drought in aseasonal tropical rainforests.</title>
        <authorList>
            <person name="Ng K.K.S."/>
            <person name="Kobayashi M.J."/>
            <person name="Fawcett J.A."/>
            <person name="Hatakeyama M."/>
            <person name="Paape T."/>
            <person name="Ng C.H."/>
            <person name="Ang C.C."/>
            <person name="Tnah L.H."/>
            <person name="Lee C.T."/>
            <person name="Nishiyama T."/>
            <person name="Sese J."/>
            <person name="O'Brien M.J."/>
            <person name="Copetti D."/>
            <person name="Mohd Noor M.I."/>
            <person name="Ong R.C."/>
            <person name="Putra M."/>
            <person name="Sireger I.Z."/>
            <person name="Indrioko S."/>
            <person name="Kosugi Y."/>
            <person name="Izuno A."/>
            <person name="Isagi Y."/>
            <person name="Lee S.L."/>
            <person name="Shimizu K.K."/>
        </authorList>
    </citation>
    <scope>NUCLEOTIDE SEQUENCE [LARGE SCALE GENOMIC DNA]</scope>
    <source>
        <strain evidence="2">214</strain>
    </source>
</reference>
<dbReference type="EMBL" id="BPVZ01000022">
    <property type="protein sequence ID" value="GKV05059.1"/>
    <property type="molecule type" value="Genomic_DNA"/>
</dbReference>
<evidence type="ECO:0000256" key="1">
    <source>
        <dbReference type="SAM" id="MobiDB-lite"/>
    </source>
</evidence>
<evidence type="ECO:0000313" key="3">
    <source>
        <dbReference type="Proteomes" id="UP001054252"/>
    </source>
</evidence>
<evidence type="ECO:0000313" key="2">
    <source>
        <dbReference type="EMBL" id="GKV05059.1"/>
    </source>
</evidence>
<dbReference type="Proteomes" id="UP001054252">
    <property type="component" value="Unassembled WGS sequence"/>
</dbReference>
<organism evidence="2 3">
    <name type="scientific">Rubroshorea leprosula</name>
    <dbReference type="NCBI Taxonomy" id="152421"/>
    <lineage>
        <taxon>Eukaryota</taxon>
        <taxon>Viridiplantae</taxon>
        <taxon>Streptophyta</taxon>
        <taxon>Embryophyta</taxon>
        <taxon>Tracheophyta</taxon>
        <taxon>Spermatophyta</taxon>
        <taxon>Magnoliopsida</taxon>
        <taxon>eudicotyledons</taxon>
        <taxon>Gunneridae</taxon>
        <taxon>Pentapetalae</taxon>
        <taxon>rosids</taxon>
        <taxon>malvids</taxon>
        <taxon>Malvales</taxon>
        <taxon>Dipterocarpaceae</taxon>
        <taxon>Rubroshorea</taxon>
    </lineage>
</organism>
<comment type="caution">
    <text evidence="2">The sequence shown here is derived from an EMBL/GenBank/DDBJ whole genome shotgun (WGS) entry which is preliminary data.</text>
</comment>
<name>A0AAV5IYQ3_9ROSI</name>
<gene>
    <name evidence="2" type="ORF">SLEP1_g17106</name>
</gene>